<dbReference type="GO" id="GO:0046872">
    <property type="term" value="F:metal ion binding"/>
    <property type="evidence" value="ECO:0007669"/>
    <property type="project" value="UniProtKB-KW"/>
</dbReference>
<dbReference type="SMART" id="SM01274">
    <property type="entry name" value="malic"/>
    <property type="match status" value="1"/>
</dbReference>
<proteinExistence type="inferred from homology"/>
<reference evidence="13" key="1">
    <citation type="journal article" date="2014" name="Int. J. Syst. Evol. Microbiol.">
        <title>Complete genome sequence of Corynebacterium casei LMG S-19264T (=DSM 44701T), isolated from a smear-ripened cheese.</title>
        <authorList>
            <consortium name="US DOE Joint Genome Institute (JGI-PGF)"/>
            <person name="Walter F."/>
            <person name="Albersmeier A."/>
            <person name="Kalinowski J."/>
            <person name="Ruckert C."/>
        </authorList>
    </citation>
    <scope>NUCLEOTIDE SEQUENCE</scope>
    <source>
        <strain evidence="13">CGMCC 1.3617</strain>
    </source>
</reference>
<evidence type="ECO:0000313" key="13">
    <source>
        <dbReference type="EMBL" id="GGJ05091.1"/>
    </source>
</evidence>
<dbReference type="Gene3D" id="3.40.50.10950">
    <property type="match status" value="1"/>
</dbReference>
<protein>
    <submittedName>
        <fullName evidence="13">Malic enzyme</fullName>
    </submittedName>
</protein>
<feature type="domain" description="Malic enzyme N-terminal" evidence="12">
    <location>
        <begin position="18"/>
        <end position="151"/>
    </location>
</feature>
<sequence length="757" mass="81155">MDDDFRRAALDYHRLPRPGKLAVEPTKRMATQRDLGMAYSPGVAAACEAIVADPAAAYDYTTRGNMVAVITNGTAVLGLGAIGALASKPVMEGKAVLFKKFAGIDSIDIEIEERDPAKFIEIVAALEPSFGAINLEDIKSPECFIIERTLRERMKIPVFHDDQHGTAIIVAAAVRNGLLVQGKRLEDVKLVNTGGGAAALACLDLLVSMGLKQENITVCDIGGVLHTGRNDLDPYRARYARDTEARTLEDALPGADIFLGLSAPRVLKPEWLKLLAPKPLVLALANPEPEILPEAVRAARPDAIVATGRTDYPNQVNNVLCFPFIFRGALDCGATTINEEMKIAAADAIAALARVEASEVVAAAYGGQAPVFGQDYIIPKPFDPRLILEIAPAVARAAMESGVATRPIPDFDVYRRELERNVFRSGNLMRPVFEAARKRPRRVAYAEGEDERTLRAVQSVVDEGIAEPILIGRHDIIAAKVKALGLRMALGDSVRILDPSQDADVFGPLAELYRVKVGRRGTPPDAVDRRMRTRPAVAASLLLEAGHVDAAICGGTGDWMGQWKHVLDVIGKRDDVGRVYALSGVVTRAGEHLFVVDTHLCLEPTAEQIAEMTLLAAEQVHAFGITPKVALLSHSSFGASHAPSARRMRQALALIRQQNPDLEVDGEMHADAALIPAIRSRAVHDGRLEGAANLLVMPGIDAANISFNLVKAATDGLQLGPLLLGMNKPIHVLVPSVTARGILNVTALAVAQANAMA</sequence>
<feature type="active site" description="Proton acceptor" evidence="8">
    <location>
        <position position="94"/>
    </location>
</feature>
<dbReference type="GO" id="GO:0004470">
    <property type="term" value="F:malic enzyme activity"/>
    <property type="evidence" value="ECO:0007669"/>
    <property type="project" value="InterPro"/>
</dbReference>
<dbReference type="InterPro" id="IPR002505">
    <property type="entry name" value="PTA_PTB"/>
</dbReference>
<dbReference type="GO" id="GO:0016746">
    <property type="term" value="F:acyltransferase activity"/>
    <property type="evidence" value="ECO:0007669"/>
    <property type="project" value="InterPro"/>
</dbReference>
<dbReference type="FunFam" id="3.40.50.720:FF:000095">
    <property type="entry name" value="NADP-dependent malic enzyme"/>
    <property type="match status" value="1"/>
</dbReference>
<comment type="similarity">
    <text evidence="4">In the C-terminal section; belongs to the phosphate acetyltransferase and butyryltransferase family.</text>
</comment>
<evidence type="ECO:0000256" key="5">
    <source>
        <dbReference type="ARBA" id="ARBA00022723"/>
    </source>
</evidence>
<dbReference type="PANTHER" id="PTHR43237">
    <property type="entry name" value="NADP-DEPENDENT MALIC ENZYME"/>
    <property type="match status" value="1"/>
</dbReference>
<keyword evidence="5 9" id="KW-0479">Metal-binding</keyword>
<dbReference type="Gene3D" id="3.40.50.10750">
    <property type="entry name" value="Isocitrate/Isopropylmalate dehydrogenase-like"/>
    <property type="match status" value="1"/>
</dbReference>
<dbReference type="GO" id="GO:0051287">
    <property type="term" value="F:NAD binding"/>
    <property type="evidence" value="ECO:0007669"/>
    <property type="project" value="InterPro"/>
</dbReference>
<evidence type="ECO:0000256" key="10">
    <source>
        <dbReference type="PIRSR" id="PIRSR036684-3"/>
    </source>
</evidence>
<dbReference type="GO" id="GO:0006108">
    <property type="term" value="P:malate metabolic process"/>
    <property type="evidence" value="ECO:0007669"/>
    <property type="project" value="InterPro"/>
</dbReference>
<evidence type="ECO:0000256" key="9">
    <source>
        <dbReference type="PIRSR" id="PIRSR036684-2"/>
    </source>
</evidence>
<dbReference type="EMBL" id="BMKW01000002">
    <property type="protein sequence ID" value="GGJ05091.1"/>
    <property type="molecule type" value="Genomic_DNA"/>
</dbReference>
<dbReference type="InterPro" id="IPR012301">
    <property type="entry name" value="Malic_N_dom"/>
</dbReference>
<dbReference type="InterPro" id="IPR051674">
    <property type="entry name" value="Malate_Decarboxylase"/>
</dbReference>
<dbReference type="InterPro" id="IPR012302">
    <property type="entry name" value="Malic_NAD-bd"/>
</dbReference>
<dbReference type="RefSeq" id="WP_188965814.1">
    <property type="nucleotide sequence ID" value="NZ_BMKW01000002.1"/>
</dbReference>
<evidence type="ECO:0000256" key="8">
    <source>
        <dbReference type="PIRSR" id="PIRSR036684-1"/>
    </source>
</evidence>
<feature type="domain" description="Malic enzyme NAD-binding" evidence="11">
    <location>
        <begin position="163"/>
        <end position="399"/>
    </location>
</feature>
<dbReference type="AlphaFoldDB" id="A0A917KAW9"/>
<dbReference type="SUPFAM" id="SSF53659">
    <property type="entry name" value="Isocitrate/Isopropylmalate dehydrogenase-like"/>
    <property type="match status" value="1"/>
</dbReference>
<evidence type="ECO:0000256" key="3">
    <source>
        <dbReference type="ARBA" id="ARBA00007686"/>
    </source>
</evidence>
<dbReference type="SMART" id="SM00919">
    <property type="entry name" value="Malic_M"/>
    <property type="match status" value="1"/>
</dbReference>
<dbReference type="Gene3D" id="3.40.50.720">
    <property type="entry name" value="NAD(P)-binding Rossmann-like Domain"/>
    <property type="match status" value="1"/>
</dbReference>
<dbReference type="InterPro" id="IPR042113">
    <property type="entry name" value="P_AcTrfase_dom1"/>
</dbReference>
<dbReference type="CDD" id="cd05311">
    <property type="entry name" value="NAD_bind_2_malic_enz"/>
    <property type="match status" value="1"/>
</dbReference>
<name>A0A917KAW9_9PROT</name>
<dbReference type="InterPro" id="IPR012188">
    <property type="entry name" value="ME_PTA"/>
</dbReference>
<dbReference type="InterPro" id="IPR037062">
    <property type="entry name" value="Malic_N_dom_sf"/>
</dbReference>
<evidence type="ECO:0000256" key="7">
    <source>
        <dbReference type="ARBA" id="ARBA00023268"/>
    </source>
</evidence>
<accession>A0A917KAW9</accession>
<dbReference type="SUPFAM" id="SSF51735">
    <property type="entry name" value="NAD(P)-binding Rossmann-fold domains"/>
    <property type="match status" value="1"/>
</dbReference>
<feature type="binding site" evidence="10">
    <location>
        <position position="286"/>
    </location>
    <ligand>
        <name>a divalent metal cation</name>
        <dbReference type="ChEBI" id="CHEBI:60240"/>
    </ligand>
</feature>
<evidence type="ECO:0000256" key="1">
    <source>
        <dbReference type="ARBA" id="ARBA00001936"/>
    </source>
</evidence>
<comment type="cofactor">
    <cofactor evidence="1">
        <name>Mn(2+)</name>
        <dbReference type="ChEBI" id="CHEBI:29035"/>
    </cofactor>
</comment>
<dbReference type="InterPro" id="IPR046346">
    <property type="entry name" value="Aminoacid_DH-like_N_sf"/>
</dbReference>
<evidence type="ECO:0000313" key="14">
    <source>
        <dbReference type="Proteomes" id="UP000661507"/>
    </source>
</evidence>
<dbReference type="Proteomes" id="UP000661507">
    <property type="component" value="Unassembled WGS sequence"/>
</dbReference>
<evidence type="ECO:0000259" key="12">
    <source>
        <dbReference type="SMART" id="SM01274"/>
    </source>
</evidence>
<dbReference type="GO" id="GO:0016616">
    <property type="term" value="F:oxidoreductase activity, acting on the CH-OH group of donors, NAD or NADP as acceptor"/>
    <property type="evidence" value="ECO:0007669"/>
    <property type="project" value="InterPro"/>
</dbReference>
<keyword evidence="10" id="KW-0521">NADP</keyword>
<dbReference type="Pfam" id="PF03949">
    <property type="entry name" value="Malic_M"/>
    <property type="match status" value="1"/>
</dbReference>
<feature type="binding site" evidence="10">
    <location>
        <begin position="76"/>
        <end position="83"/>
    </location>
    <ligand>
        <name>NADP(+)</name>
        <dbReference type="ChEBI" id="CHEBI:58349"/>
    </ligand>
</feature>
<dbReference type="FunFam" id="3.40.50.10380:FF:000003">
    <property type="entry name" value="NADP-dependent malic enzyme"/>
    <property type="match status" value="1"/>
</dbReference>
<keyword evidence="7" id="KW-0511">Multifunctional enzyme</keyword>
<evidence type="ECO:0000256" key="6">
    <source>
        <dbReference type="ARBA" id="ARBA00023002"/>
    </source>
</evidence>
<keyword evidence="14" id="KW-1185">Reference proteome</keyword>
<keyword evidence="6" id="KW-0560">Oxidoreductase</keyword>
<reference evidence="13" key="2">
    <citation type="submission" date="2020-09" db="EMBL/GenBank/DDBJ databases">
        <authorList>
            <person name="Sun Q."/>
            <person name="Zhou Y."/>
        </authorList>
    </citation>
    <scope>NUCLEOTIDE SEQUENCE</scope>
    <source>
        <strain evidence="13">CGMCC 1.3617</strain>
    </source>
</reference>
<dbReference type="InterPro" id="IPR036291">
    <property type="entry name" value="NAD(P)-bd_dom_sf"/>
</dbReference>
<dbReference type="InterPro" id="IPR045213">
    <property type="entry name" value="Malic_NAD-bd_bact_type"/>
</dbReference>
<dbReference type="Pfam" id="PF01515">
    <property type="entry name" value="PTA_PTB"/>
    <property type="match status" value="1"/>
</dbReference>
<feature type="binding site" evidence="10">
    <location>
        <position position="162"/>
    </location>
    <ligand>
        <name>a divalent metal cation</name>
        <dbReference type="ChEBI" id="CHEBI:60240"/>
    </ligand>
</feature>
<dbReference type="Pfam" id="PF00390">
    <property type="entry name" value="malic"/>
    <property type="match status" value="1"/>
</dbReference>
<dbReference type="PIRSF" id="PIRSF036684">
    <property type="entry name" value="ME_PTA"/>
    <property type="match status" value="1"/>
</dbReference>
<comment type="similarity">
    <text evidence="3">In the N-terminal section; belongs to the malic enzymes family.</text>
</comment>
<dbReference type="InterPro" id="IPR042112">
    <property type="entry name" value="P_AcTrfase_dom2"/>
</dbReference>
<comment type="cofactor">
    <cofactor evidence="2">
        <name>Mg(2+)</name>
        <dbReference type="ChEBI" id="CHEBI:18420"/>
    </cofactor>
</comment>
<feature type="binding site" evidence="9">
    <location>
        <position position="136"/>
    </location>
    <ligand>
        <name>a divalent metal cation</name>
        <dbReference type="ChEBI" id="CHEBI:60240"/>
    </ligand>
</feature>
<dbReference type="Gene3D" id="3.40.50.10380">
    <property type="entry name" value="Malic enzyme, N-terminal domain"/>
    <property type="match status" value="1"/>
</dbReference>
<feature type="binding site" evidence="9">
    <location>
        <position position="137"/>
    </location>
    <ligand>
        <name>a divalent metal cation</name>
        <dbReference type="ChEBI" id="CHEBI:60240"/>
    </ligand>
</feature>
<dbReference type="SUPFAM" id="SSF53223">
    <property type="entry name" value="Aminoacid dehydrogenase-like, N-terminal domain"/>
    <property type="match status" value="1"/>
</dbReference>
<dbReference type="PANTHER" id="PTHR43237:SF4">
    <property type="entry name" value="NADP-DEPENDENT MALIC ENZYME"/>
    <property type="match status" value="1"/>
</dbReference>
<gene>
    <name evidence="13" type="ORF">GCM10011320_10010</name>
</gene>
<organism evidence="13 14">
    <name type="scientific">Neoroseomonas lacus</name>
    <dbReference type="NCBI Taxonomy" id="287609"/>
    <lineage>
        <taxon>Bacteria</taxon>
        <taxon>Pseudomonadati</taxon>
        <taxon>Pseudomonadota</taxon>
        <taxon>Alphaproteobacteria</taxon>
        <taxon>Acetobacterales</taxon>
        <taxon>Acetobacteraceae</taxon>
        <taxon>Neoroseomonas</taxon>
    </lineage>
</organism>
<evidence type="ECO:0000256" key="4">
    <source>
        <dbReference type="ARBA" id="ARBA00008756"/>
    </source>
</evidence>
<evidence type="ECO:0000256" key="2">
    <source>
        <dbReference type="ARBA" id="ARBA00001946"/>
    </source>
</evidence>
<evidence type="ECO:0000259" key="11">
    <source>
        <dbReference type="SMART" id="SM00919"/>
    </source>
</evidence>
<comment type="caution">
    <text evidence="13">The sequence shown here is derived from an EMBL/GenBank/DDBJ whole genome shotgun (WGS) entry which is preliminary data.</text>
</comment>